<dbReference type="Proteomes" id="UP000315017">
    <property type="component" value="Chromosome"/>
</dbReference>
<name>A0A517Y9V1_9BACT</name>
<feature type="signal peptide" evidence="1">
    <location>
        <begin position="1"/>
        <end position="18"/>
    </location>
</feature>
<organism evidence="2 3">
    <name type="scientific">Anatilimnocola aggregata</name>
    <dbReference type="NCBI Taxonomy" id="2528021"/>
    <lineage>
        <taxon>Bacteria</taxon>
        <taxon>Pseudomonadati</taxon>
        <taxon>Planctomycetota</taxon>
        <taxon>Planctomycetia</taxon>
        <taxon>Pirellulales</taxon>
        <taxon>Pirellulaceae</taxon>
        <taxon>Anatilimnocola</taxon>
    </lineage>
</organism>
<gene>
    <name evidence="2" type="ORF">ETAA8_20970</name>
</gene>
<dbReference type="AlphaFoldDB" id="A0A517Y9V1"/>
<sequence precursor="true">MIASLLLLLSAIPAQVAAEPPPLTAEQLTKVRELVQRTQSVQAKLKTELAASQEQLARCYAEYQLDEPQVARLQAEILEQQKQLLASHHRLQTELRSIVGAERFQILSRRIENALRSSLKPAEKQSDKPAAK</sequence>
<keyword evidence="1" id="KW-0732">Signal</keyword>
<dbReference type="KEGG" id="aagg:ETAA8_20970"/>
<evidence type="ECO:0000256" key="1">
    <source>
        <dbReference type="SAM" id="SignalP"/>
    </source>
</evidence>
<dbReference type="EMBL" id="CP036274">
    <property type="protein sequence ID" value="QDU27013.1"/>
    <property type="molecule type" value="Genomic_DNA"/>
</dbReference>
<accession>A0A517Y9V1</accession>
<evidence type="ECO:0000313" key="3">
    <source>
        <dbReference type="Proteomes" id="UP000315017"/>
    </source>
</evidence>
<feature type="chain" id="PRO_5021855396" description="Periplasmic heavy metal sensor" evidence="1">
    <location>
        <begin position="19"/>
        <end position="132"/>
    </location>
</feature>
<dbReference type="Gene3D" id="1.20.120.1490">
    <property type="match status" value="1"/>
</dbReference>
<dbReference type="OrthoDB" id="9927283at2"/>
<evidence type="ECO:0008006" key="4">
    <source>
        <dbReference type="Google" id="ProtNLM"/>
    </source>
</evidence>
<reference evidence="2 3" key="1">
    <citation type="submission" date="2019-02" db="EMBL/GenBank/DDBJ databases">
        <title>Deep-cultivation of Planctomycetes and their phenomic and genomic characterization uncovers novel biology.</title>
        <authorList>
            <person name="Wiegand S."/>
            <person name="Jogler M."/>
            <person name="Boedeker C."/>
            <person name="Pinto D."/>
            <person name="Vollmers J."/>
            <person name="Rivas-Marin E."/>
            <person name="Kohn T."/>
            <person name="Peeters S.H."/>
            <person name="Heuer A."/>
            <person name="Rast P."/>
            <person name="Oberbeckmann S."/>
            <person name="Bunk B."/>
            <person name="Jeske O."/>
            <person name="Meyerdierks A."/>
            <person name="Storesund J.E."/>
            <person name="Kallscheuer N."/>
            <person name="Luecker S."/>
            <person name="Lage O.M."/>
            <person name="Pohl T."/>
            <person name="Merkel B.J."/>
            <person name="Hornburger P."/>
            <person name="Mueller R.-W."/>
            <person name="Bruemmer F."/>
            <person name="Labrenz M."/>
            <person name="Spormann A.M."/>
            <person name="Op den Camp H."/>
            <person name="Overmann J."/>
            <person name="Amann R."/>
            <person name="Jetten M.S.M."/>
            <person name="Mascher T."/>
            <person name="Medema M.H."/>
            <person name="Devos D.P."/>
            <person name="Kaster A.-K."/>
            <person name="Ovreas L."/>
            <person name="Rohde M."/>
            <person name="Galperin M.Y."/>
            <person name="Jogler C."/>
        </authorList>
    </citation>
    <scope>NUCLEOTIDE SEQUENCE [LARGE SCALE GENOMIC DNA]</scope>
    <source>
        <strain evidence="2 3">ETA_A8</strain>
    </source>
</reference>
<proteinExistence type="predicted"/>
<keyword evidence="3" id="KW-1185">Reference proteome</keyword>
<dbReference type="RefSeq" id="WP_145087892.1">
    <property type="nucleotide sequence ID" value="NZ_CP036274.1"/>
</dbReference>
<protein>
    <recommendedName>
        <fullName evidence="4">Periplasmic heavy metal sensor</fullName>
    </recommendedName>
</protein>
<evidence type="ECO:0000313" key="2">
    <source>
        <dbReference type="EMBL" id="QDU27013.1"/>
    </source>
</evidence>